<keyword evidence="3" id="KW-1185">Reference proteome</keyword>
<evidence type="ECO:0000313" key="3">
    <source>
        <dbReference type="Proteomes" id="UP001519460"/>
    </source>
</evidence>
<sequence>MAAQSLAGRDWIQKRPRLQGDGEKVKKRMDGERDGGENEIQKMRDAQKRGGLAELAEGGDNLCFSGSVWGFRKGCSWGRSPITFQQSGATSHPTGRTSVKFLITQLLLLPGSGAAVCGPDSCMLYCVAAASYQAFPGYHNTA</sequence>
<accession>A0ABD0LMW6</accession>
<organism evidence="2 3">
    <name type="scientific">Batillaria attramentaria</name>
    <dbReference type="NCBI Taxonomy" id="370345"/>
    <lineage>
        <taxon>Eukaryota</taxon>
        <taxon>Metazoa</taxon>
        <taxon>Spiralia</taxon>
        <taxon>Lophotrochozoa</taxon>
        <taxon>Mollusca</taxon>
        <taxon>Gastropoda</taxon>
        <taxon>Caenogastropoda</taxon>
        <taxon>Sorbeoconcha</taxon>
        <taxon>Cerithioidea</taxon>
        <taxon>Batillariidae</taxon>
        <taxon>Batillaria</taxon>
    </lineage>
</organism>
<proteinExistence type="predicted"/>
<feature type="compositionally biased region" description="Basic and acidic residues" evidence="1">
    <location>
        <begin position="18"/>
        <end position="48"/>
    </location>
</feature>
<gene>
    <name evidence="2" type="ORF">BaRGS_00008289</name>
</gene>
<evidence type="ECO:0000313" key="2">
    <source>
        <dbReference type="EMBL" id="KAK7500382.1"/>
    </source>
</evidence>
<dbReference type="EMBL" id="JACVVK020000037">
    <property type="protein sequence ID" value="KAK7500382.1"/>
    <property type="molecule type" value="Genomic_DNA"/>
</dbReference>
<name>A0ABD0LMW6_9CAEN</name>
<dbReference type="AlphaFoldDB" id="A0ABD0LMW6"/>
<feature type="region of interest" description="Disordered" evidence="1">
    <location>
        <begin position="1"/>
        <end position="48"/>
    </location>
</feature>
<reference evidence="2 3" key="1">
    <citation type="journal article" date="2023" name="Sci. Data">
        <title>Genome assembly of the Korean intertidal mud-creeper Batillaria attramentaria.</title>
        <authorList>
            <person name="Patra A.K."/>
            <person name="Ho P.T."/>
            <person name="Jun S."/>
            <person name="Lee S.J."/>
            <person name="Kim Y."/>
            <person name="Won Y.J."/>
        </authorList>
    </citation>
    <scope>NUCLEOTIDE SEQUENCE [LARGE SCALE GENOMIC DNA]</scope>
    <source>
        <strain evidence="2">Wonlab-2016</strain>
    </source>
</reference>
<evidence type="ECO:0000256" key="1">
    <source>
        <dbReference type="SAM" id="MobiDB-lite"/>
    </source>
</evidence>
<protein>
    <submittedName>
        <fullName evidence="2">Uncharacterized protein</fullName>
    </submittedName>
</protein>
<comment type="caution">
    <text evidence="2">The sequence shown here is derived from an EMBL/GenBank/DDBJ whole genome shotgun (WGS) entry which is preliminary data.</text>
</comment>
<dbReference type="Proteomes" id="UP001519460">
    <property type="component" value="Unassembled WGS sequence"/>
</dbReference>